<gene>
    <name evidence="2" type="ORF">ESOMN_v1c00840</name>
</gene>
<dbReference type="Proteomes" id="UP000232230">
    <property type="component" value="Chromosome"/>
</dbReference>
<feature type="transmembrane region" description="Helical" evidence="1">
    <location>
        <begin position="105"/>
        <end position="125"/>
    </location>
</feature>
<proteinExistence type="predicted"/>
<dbReference type="KEGG" id="esx:ESOMN_v1c00840"/>
<keyword evidence="3" id="KW-1185">Reference proteome</keyword>
<feature type="transmembrane region" description="Helical" evidence="1">
    <location>
        <begin position="34"/>
        <end position="58"/>
    </location>
</feature>
<dbReference type="RefSeq" id="WP_024863844.1">
    <property type="nucleotide sequence ID" value="NZ_CP024965.1"/>
</dbReference>
<feature type="transmembrane region" description="Helical" evidence="1">
    <location>
        <begin position="164"/>
        <end position="186"/>
    </location>
</feature>
<keyword evidence="1" id="KW-1133">Transmembrane helix</keyword>
<evidence type="ECO:0000313" key="3">
    <source>
        <dbReference type="Proteomes" id="UP000232230"/>
    </source>
</evidence>
<feature type="transmembrane region" description="Helical" evidence="1">
    <location>
        <begin position="70"/>
        <end position="93"/>
    </location>
</feature>
<feature type="transmembrane region" description="Helical" evidence="1">
    <location>
        <begin position="7"/>
        <end position="28"/>
    </location>
</feature>
<reference evidence="2 3" key="1">
    <citation type="submission" date="2017-11" db="EMBL/GenBank/DDBJ databases">
        <title>Genome sequence of Entomoplasma somnilux PYAN-1 (ATCC 49194).</title>
        <authorList>
            <person name="Lo W.-S."/>
            <person name="Gasparich G.E."/>
            <person name="Kuo C.-H."/>
        </authorList>
    </citation>
    <scope>NUCLEOTIDE SEQUENCE [LARGE SCALE GENOMIC DNA]</scope>
    <source>
        <strain evidence="2 3">PYAN-1</strain>
    </source>
</reference>
<organism evidence="2 3">
    <name type="scientific">Williamsoniiplasma somnilux</name>
    <dbReference type="NCBI Taxonomy" id="215578"/>
    <lineage>
        <taxon>Bacteria</taxon>
        <taxon>Bacillati</taxon>
        <taxon>Mycoplasmatota</taxon>
        <taxon>Mollicutes</taxon>
        <taxon>Entomoplasmatales</taxon>
        <taxon>Williamsoniiplasma</taxon>
    </lineage>
</organism>
<accession>A0A2K8NXC3</accession>
<name>A0A2K8NXC3_9MOLU</name>
<keyword evidence="1" id="KW-0472">Membrane</keyword>
<dbReference type="EMBL" id="CP024965">
    <property type="protein sequence ID" value="ATZ18469.1"/>
    <property type="molecule type" value="Genomic_DNA"/>
</dbReference>
<evidence type="ECO:0000256" key="1">
    <source>
        <dbReference type="SAM" id="Phobius"/>
    </source>
</evidence>
<protein>
    <submittedName>
        <fullName evidence="2">Uncharacterized protein</fullName>
    </submittedName>
</protein>
<evidence type="ECO:0000313" key="2">
    <source>
        <dbReference type="EMBL" id="ATZ18469.1"/>
    </source>
</evidence>
<sequence>MNKKMYLLNYIFFLLFVPNLLMVVWAQGKSYENHYFINFSLVWFFWLNFMIYSVYLSFKNKMNNHGKTVHFFNSIHFFIGSILLIICAMSLFAPSMSHTKNVVSPVSNLFVAMLICGFIFLVYLMDKNINNILIFYYKNSFKKIIKKFHILTISKSFKTILKRIFLQLLISKIIFINNYLVNVFLISKKNIFEILKSDKFAYKPALSFLSINYKKKGKLWKL</sequence>
<keyword evidence="1" id="KW-0812">Transmembrane</keyword>
<dbReference type="AlphaFoldDB" id="A0A2K8NXC3"/>